<gene>
    <name evidence="1" type="ORF">LSINAPIS_LOCUS13046</name>
</gene>
<protein>
    <submittedName>
        <fullName evidence="1">Uncharacterized protein</fullName>
    </submittedName>
</protein>
<accession>A0A5E4QZ68</accession>
<evidence type="ECO:0000313" key="1">
    <source>
        <dbReference type="EMBL" id="VVD02946.1"/>
    </source>
</evidence>
<name>A0A5E4QZ68_9NEOP</name>
<proteinExistence type="predicted"/>
<reference evidence="1 2" key="1">
    <citation type="submission" date="2017-07" db="EMBL/GenBank/DDBJ databases">
        <authorList>
            <person name="Talla V."/>
            <person name="Backstrom N."/>
        </authorList>
    </citation>
    <scope>NUCLEOTIDE SEQUENCE [LARGE SCALE GENOMIC DNA]</scope>
</reference>
<evidence type="ECO:0000313" key="2">
    <source>
        <dbReference type="Proteomes" id="UP000324832"/>
    </source>
</evidence>
<organism evidence="1 2">
    <name type="scientific">Leptidea sinapis</name>
    <dbReference type="NCBI Taxonomy" id="189913"/>
    <lineage>
        <taxon>Eukaryota</taxon>
        <taxon>Metazoa</taxon>
        <taxon>Ecdysozoa</taxon>
        <taxon>Arthropoda</taxon>
        <taxon>Hexapoda</taxon>
        <taxon>Insecta</taxon>
        <taxon>Pterygota</taxon>
        <taxon>Neoptera</taxon>
        <taxon>Endopterygota</taxon>
        <taxon>Lepidoptera</taxon>
        <taxon>Glossata</taxon>
        <taxon>Ditrysia</taxon>
        <taxon>Papilionoidea</taxon>
        <taxon>Pieridae</taxon>
        <taxon>Dismorphiinae</taxon>
        <taxon>Leptidea</taxon>
    </lineage>
</organism>
<dbReference type="AlphaFoldDB" id="A0A5E4QZ68"/>
<sequence>MEKITSIDRDAAKFKSTLSVDVSKDHFSSELIIKNECEIEYLESDEELFDYNDVININNDVTNVCVVEGDSEVTNYEIVVEPQRDNMIIDKVVTENDKVMNTDGLYFIVEDTEEIPSHDNDNNLKRKREESKQTDAVFKKCRNVIVKEDTIVEGFVITKLSSEEQIVEFENRQEMDSYKNAELSTRSKYRTHMGAEHPTEYICVQCGYCSMSEGRMECHKKQAHAVDVCEIPDNGPFCEPCDIRFLTQNALDVHLSFSARHCEDIIENNGAEKSPGNTIFVKAV</sequence>
<dbReference type="EMBL" id="FZQP02006466">
    <property type="protein sequence ID" value="VVD02946.1"/>
    <property type="molecule type" value="Genomic_DNA"/>
</dbReference>
<dbReference type="Proteomes" id="UP000324832">
    <property type="component" value="Unassembled WGS sequence"/>
</dbReference>
<keyword evidence="2" id="KW-1185">Reference proteome</keyword>